<proteinExistence type="predicted"/>
<accession>A0A7R8CWV5</accession>
<sequence length="179" mass="18948">MATVSQVSIPIEAMGVIADSLSNLISSGTVFAIGGASPKKDRGRRTLRPTPFSPVNVWLSVGHIYLLESKPEHVGHGVNDLQKLEFLCPLLLERVADHSPRIYEYIPGKLSGHVATVTSGLPLIEVTHLSLIDTAATVSVISCKSVSSASITPSPLQLSAANGELKKVLGGNKIKSVYL</sequence>
<protein>
    <submittedName>
        <fullName evidence="1">(salmon louse) hypothetical protein</fullName>
    </submittedName>
</protein>
<gene>
    <name evidence="1" type="ORF">LSAA_9449</name>
</gene>
<organism evidence="1 2">
    <name type="scientific">Lepeophtheirus salmonis</name>
    <name type="common">Salmon louse</name>
    <name type="synonym">Caligus salmonis</name>
    <dbReference type="NCBI Taxonomy" id="72036"/>
    <lineage>
        <taxon>Eukaryota</taxon>
        <taxon>Metazoa</taxon>
        <taxon>Ecdysozoa</taxon>
        <taxon>Arthropoda</taxon>
        <taxon>Crustacea</taxon>
        <taxon>Multicrustacea</taxon>
        <taxon>Hexanauplia</taxon>
        <taxon>Copepoda</taxon>
        <taxon>Siphonostomatoida</taxon>
        <taxon>Caligidae</taxon>
        <taxon>Lepeophtheirus</taxon>
    </lineage>
</organism>
<keyword evidence="2" id="KW-1185">Reference proteome</keyword>
<reference evidence="1" key="1">
    <citation type="submission" date="2021-02" db="EMBL/GenBank/DDBJ databases">
        <authorList>
            <person name="Bekaert M."/>
        </authorList>
    </citation>
    <scope>NUCLEOTIDE SEQUENCE</scope>
    <source>
        <strain evidence="1">IoA-00</strain>
    </source>
</reference>
<dbReference type="Proteomes" id="UP000675881">
    <property type="component" value="Chromosome 5"/>
</dbReference>
<dbReference type="AlphaFoldDB" id="A0A7R8CWV5"/>
<name>A0A7R8CWV5_LEPSM</name>
<dbReference type="EMBL" id="HG994584">
    <property type="protein sequence ID" value="CAF2956084.1"/>
    <property type="molecule type" value="Genomic_DNA"/>
</dbReference>
<evidence type="ECO:0000313" key="1">
    <source>
        <dbReference type="EMBL" id="CAF2956084.1"/>
    </source>
</evidence>
<evidence type="ECO:0000313" key="2">
    <source>
        <dbReference type="Proteomes" id="UP000675881"/>
    </source>
</evidence>